<accession>A0AAV2KT70</accession>
<feature type="region of interest" description="Disordered" evidence="1">
    <location>
        <begin position="67"/>
        <end position="88"/>
    </location>
</feature>
<sequence>MSSANHKSDFLTRTAAPEQKKCHRALAEARQLFKVPCETSSRRRRSSICLQELSIDRASIFNGMENTSEKEEKAKDNGLVHQPDKGQDLVGGIGQSGELQMWRTAGIFPLS</sequence>
<dbReference type="Proteomes" id="UP001497482">
    <property type="component" value="Chromosome 2"/>
</dbReference>
<name>A0AAV2KT70_KNICA</name>
<dbReference type="EMBL" id="OZ035824">
    <property type="protein sequence ID" value="CAL1593192.1"/>
    <property type="molecule type" value="Genomic_DNA"/>
</dbReference>
<evidence type="ECO:0000256" key="1">
    <source>
        <dbReference type="SAM" id="MobiDB-lite"/>
    </source>
</evidence>
<evidence type="ECO:0000313" key="2">
    <source>
        <dbReference type="EMBL" id="CAL1593192.1"/>
    </source>
</evidence>
<proteinExistence type="predicted"/>
<keyword evidence="3" id="KW-1185">Reference proteome</keyword>
<feature type="compositionally biased region" description="Basic and acidic residues" evidence="1">
    <location>
        <begin position="67"/>
        <end position="87"/>
    </location>
</feature>
<evidence type="ECO:0000313" key="3">
    <source>
        <dbReference type="Proteomes" id="UP001497482"/>
    </source>
</evidence>
<reference evidence="2 3" key="1">
    <citation type="submission" date="2024-04" db="EMBL/GenBank/DDBJ databases">
        <authorList>
            <person name="Waldvogel A.-M."/>
            <person name="Schoenle A."/>
        </authorList>
    </citation>
    <scope>NUCLEOTIDE SEQUENCE [LARGE SCALE GENOMIC DNA]</scope>
</reference>
<dbReference type="AlphaFoldDB" id="A0AAV2KT70"/>
<organism evidence="2 3">
    <name type="scientific">Knipowitschia caucasica</name>
    <name type="common">Caucasian dwarf goby</name>
    <name type="synonym">Pomatoschistus caucasicus</name>
    <dbReference type="NCBI Taxonomy" id="637954"/>
    <lineage>
        <taxon>Eukaryota</taxon>
        <taxon>Metazoa</taxon>
        <taxon>Chordata</taxon>
        <taxon>Craniata</taxon>
        <taxon>Vertebrata</taxon>
        <taxon>Euteleostomi</taxon>
        <taxon>Actinopterygii</taxon>
        <taxon>Neopterygii</taxon>
        <taxon>Teleostei</taxon>
        <taxon>Neoteleostei</taxon>
        <taxon>Acanthomorphata</taxon>
        <taxon>Gobiaria</taxon>
        <taxon>Gobiiformes</taxon>
        <taxon>Gobioidei</taxon>
        <taxon>Gobiidae</taxon>
        <taxon>Gobiinae</taxon>
        <taxon>Knipowitschia</taxon>
    </lineage>
</organism>
<protein>
    <submittedName>
        <fullName evidence="2">Uncharacterized protein</fullName>
    </submittedName>
</protein>
<gene>
    <name evidence="2" type="ORF">KC01_LOCUS22331</name>
</gene>